<keyword evidence="6" id="KW-0694">RNA-binding</keyword>
<evidence type="ECO:0000256" key="2">
    <source>
        <dbReference type="ARBA" id="ARBA00022649"/>
    </source>
</evidence>
<evidence type="ECO:0000313" key="8">
    <source>
        <dbReference type="EMBL" id="SJZ46599.1"/>
    </source>
</evidence>
<keyword evidence="9" id="KW-1185">Reference proteome</keyword>
<dbReference type="Pfam" id="PF07927">
    <property type="entry name" value="HicA_toxin"/>
    <property type="match status" value="1"/>
</dbReference>
<organism evidence="8 9">
    <name type="scientific">Pilibacter termitis</name>
    <dbReference type="NCBI Taxonomy" id="263852"/>
    <lineage>
        <taxon>Bacteria</taxon>
        <taxon>Bacillati</taxon>
        <taxon>Bacillota</taxon>
        <taxon>Bacilli</taxon>
        <taxon>Lactobacillales</taxon>
        <taxon>Enterococcaceae</taxon>
        <taxon>Pilibacter</taxon>
    </lineage>
</organism>
<dbReference type="STRING" id="263852.SAMN02745116_00423"/>
<dbReference type="GO" id="GO:0003729">
    <property type="term" value="F:mRNA binding"/>
    <property type="evidence" value="ECO:0007669"/>
    <property type="project" value="InterPro"/>
</dbReference>
<evidence type="ECO:0000256" key="1">
    <source>
        <dbReference type="ARBA" id="ARBA00006620"/>
    </source>
</evidence>
<dbReference type="AlphaFoldDB" id="A0A1T4KVZ5"/>
<dbReference type="Gene3D" id="3.30.920.30">
    <property type="entry name" value="Hypothetical protein"/>
    <property type="match status" value="1"/>
</dbReference>
<dbReference type="SUPFAM" id="SSF54786">
    <property type="entry name" value="YcfA/nrd intein domain"/>
    <property type="match status" value="1"/>
</dbReference>
<evidence type="ECO:0000256" key="5">
    <source>
        <dbReference type="ARBA" id="ARBA00022801"/>
    </source>
</evidence>
<dbReference type="EMBL" id="FUXI01000003">
    <property type="protein sequence ID" value="SJZ46599.1"/>
    <property type="molecule type" value="Genomic_DNA"/>
</dbReference>
<accession>A0A1T4KVZ5</accession>
<keyword evidence="2" id="KW-1277">Toxin-antitoxin system</keyword>
<keyword evidence="4" id="KW-0255">Endonuclease</keyword>
<sequence>MPMTVREAEKILKSLGFVEIKGGGKGSHRKFAKAGVRPITLTSHNKEVSLAVEKTVRKAQELLGK</sequence>
<keyword evidence="7" id="KW-0346">Stress response</keyword>
<dbReference type="Proteomes" id="UP000190328">
    <property type="component" value="Unassembled WGS sequence"/>
</dbReference>
<evidence type="ECO:0000256" key="4">
    <source>
        <dbReference type="ARBA" id="ARBA00022759"/>
    </source>
</evidence>
<dbReference type="RefSeq" id="WP_200806697.1">
    <property type="nucleotide sequence ID" value="NZ_FUXI01000003.1"/>
</dbReference>
<evidence type="ECO:0000256" key="6">
    <source>
        <dbReference type="ARBA" id="ARBA00022884"/>
    </source>
</evidence>
<dbReference type="GO" id="GO:0016787">
    <property type="term" value="F:hydrolase activity"/>
    <property type="evidence" value="ECO:0007669"/>
    <property type="project" value="UniProtKB-KW"/>
</dbReference>
<evidence type="ECO:0000313" key="9">
    <source>
        <dbReference type="Proteomes" id="UP000190328"/>
    </source>
</evidence>
<name>A0A1T4KVZ5_9ENTE</name>
<dbReference type="InterPro" id="IPR038570">
    <property type="entry name" value="HicA_sf"/>
</dbReference>
<dbReference type="GO" id="GO:0004519">
    <property type="term" value="F:endonuclease activity"/>
    <property type="evidence" value="ECO:0007669"/>
    <property type="project" value="UniProtKB-KW"/>
</dbReference>
<proteinExistence type="inferred from homology"/>
<protein>
    <submittedName>
        <fullName evidence="8">HicA toxin of toxin-antitoxin</fullName>
    </submittedName>
</protein>
<evidence type="ECO:0000256" key="7">
    <source>
        <dbReference type="ARBA" id="ARBA00023016"/>
    </source>
</evidence>
<reference evidence="9" key="1">
    <citation type="submission" date="2017-02" db="EMBL/GenBank/DDBJ databases">
        <authorList>
            <person name="Varghese N."/>
            <person name="Submissions S."/>
        </authorList>
    </citation>
    <scope>NUCLEOTIDE SEQUENCE [LARGE SCALE GENOMIC DNA]</scope>
    <source>
        <strain evidence="9">ATCC BAA-1030</strain>
    </source>
</reference>
<keyword evidence="3" id="KW-0540">Nuclease</keyword>
<gene>
    <name evidence="8" type="ORF">SAMN02745116_00423</name>
</gene>
<dbReference type="InterPro" id="IPR012933">
    <property type="entry name" value="HicA_mRNA_interferase"/>
</dbReference>
<comment type="similarity">
    <text evidence="1">Belongs to the HicA mRNA interferase family.</text>
</comment>
<keyword evidence="5" id="KW-0378">Hydrolase</keyword>
<evidence type="ECO:0000256" key="3">
    <source>
        <dbReference type="ARBA" id="ARBA00022722"/>
    </source>
</evidence>